<dbReference type="HOGENOM" id="CLU_2117787_0_0_11"/>
<evidence type="ECO:0000259" key="2">
    <source>
        <dbReference type="Pfam" id="PF13700"/>
    </source>
</evidence>
<organism evidence="3 4">
    <name type="scientific">Kutzneria albida DSM 43870</name>
    <dbReference type="NCBI Taxonomy" id="1449976"/>
    <lineage>
        <taxon>Bacteria</taxon>
        <taxon>Bacillati</taxon>
        <taxon>Actinomycetota</taxon>
        <taxon>Actinomycetes</taxon>
        <taxon>Pseudonocardiales</taxon>
        <taxon>Pseudonocardiaceae</taxon>
        <taxon>Kutzneria</taxon>
    </lineage>
</organism>
<proteinExistence type="predicted"/>
<accession>W5WHL8</accession>
<dbReference type="EMBL" id="CP007155">
    <property type="protein sequence ID" value="AHH97639.1"/>
    <property type="molecule type" value="Genomic_DNA"/>
</dbReference>
<name>W5WHL8_9PSEU</name>
<gene>
    <name evidence="3" type="ORF">KALB_4277</name>
</gene>
<dbReference type="STRING" id="1449976.KALB_4277"/>
<dbReference type="RefSeq" id="WP_025357704.1">
    <property type="nucleotide sequence ID" value="NZ_CP007155.1"/>
</dbReference>
<keyword evidence="4" id="KW-1185">Reference proteome</keyword>
<feature type="region of interest" description="Disordered" evidence="1">
    <location>
        <begin position="82"/>
        <end position="104"/>
    </location>
</feature>
<dbReference type="InterPro" id="IPR025296">
    <property type="entry name" value="DUF4158"/>
</dbReference>
<evidence type="ECO:0000313" key="3">
    <source>
        <dbReference type="EMBL" id="AHH97639.1"/>
    </source>
</evidence>
<dbReference type="eggNOG" id="COG4644">
    <property type="taxonomic scope" value="Bacteria"/>
</dbReference>
<sequence length="114" mass="12596">MVDQSSNEEELDRLRRFPEISRDELMRFFTLTDADELFARSHRGPANVLGVAVQLCTLPWLGFVPDEVHAVPLAVAPCRPLSEPADPTARGAPTQPDRGQLRGGPKTVCCSVIW</sequence>
<dbReference type="Proteomes" id="UP000019225">
    <property type="component" value="Chromosome"/>
</dbReference>
<evidence type="ECO:0000313" key="4">
    <source>
        <dbReference type="Proteomes" id="UP000019225"/>
    </source>
</evidence>
<dbReference type="Pfam" id="PF13700">
    <property type="entry name" value="DUF4158"/>
    <property type="match status" value="1"/>
</dbReference>
<reference evidence="3 4" key="1">
    <citation type="journal article" date="2014" name="BMC Genomics">
        <title>Complete genome sequence of producer of the glycopeptide antibiotic Aculeximycin Kutzneria albida DSM 43870T, a representative of minor genus of Pseudonocardiaceae.</title>
        <authorList>
            <person name="Rebets Y."/>
            <person name="Tokovenko B."/>
            <person name="Lushchyk I."/>
            <person name="Ruckert C."/>
            <person name="Zaburannyi N."/>
            <person name="Bechthold A."/>
            <person name="Kalinowski J."/>
            <person name="Luzhetskyy A."/>
        </authorList>
    </citation>
    <scope>NUCLEOTIDE SEQUENCE [LARGE SCALE GENOMIC DNA]</scope>
    <source>
        <strain evidence="3">DSM 43870</strain>
    </source>
</reference>
<feature type="domain" description="DUF4158" evidence="2">
    <location>
        <begin position="8"/>
        <end position="75"/>
    </location>
</feature>
<protein>
    <recommendedName>
        <fullName evidence="2">DUF4158 domain-containing protein</fullName>
    </recommendedName>
</protein>
<dbReference type="KEGG" id="kal:KALB_4277"/>
<evidence type="ECO:0000256" key="1">
    <source>
        <dbReference type="SAM" id="MobiDB-lite"/>
    </source>
</evidence>
<dbReference type="AlphaFoldDB" id="W5WHL8"/>